<dbReference type="CDD" id="cd22159">
    <property type="entry name" value="F-box_AtTIR1-like"/>
    <property type="match status" value="1"/>
</dbReference>
<name>A0A1J3CI35_NOCCA</name>
<dbReference type="InterPro" id="IPR057207">
    <property type="entry name" value="FBXL15_LRR"/>
</dbReference>
<dbReference type="GO" id="GO:0019005">
    <property type="term" value="C:SCF ubiquitin ligase complex"/>
    <property type="evidence" value="ECO:0007669"/>
    <property type="project" value="TreeGrafter"/>
</dbReference>
<reference evidence="3" key="1">
    <citation type="submission" date="2016-07" db="EMBL/GenBank/DDBJ databases">
        <title>De novo transcriptome assembly of four accessions of the metal hyperaccumulator plant Noccaea caerulescens.</title>
        <authorList>
            <person name="Blande D."/>
            <person name="Halimaa P."/>
            <person name="Tervahauta A.I."/>
            <person name="Aarts M.G."/>
            <person name="Karenlampi S.O."/>
        </authorList>
    </citation>
    <scope>NUCLEOTIDE SEQUENCE</scope>
</reference>
<sequence length="522" mass="56817">MGQSTSAAGNSTLYRRRTKSFSMKFPFETIEPDESEVSPDYSSYIPDECLALVFQFLNSGNRKRCALVCRRWMIVEGQNRYRLSLHARSDLLTSIPSLFSRFDSVTKLSLKCDRRSVSIGDEALVKISLRCRNLKRLKLRACRELTDAGMAALAENCKDLKILSCGSCDFGAKGVKAVLDHCSSLEELSVKRLRGFADVAPDSIGPGAAASSLISICFKELYNGQCFGPVIVGAKNLRSLKLFRCSGDWDKLLQEMAVKDHGIIEIHLERMQVSDLALSAISNCSSLEILHLVKTPECTNFGLAAIAEKCKHLRNLHIDGWKANLIGDEGLVAVAKFSSKLQELVLIGVNPTTLSLGMLAAKCGNLERLALCGCDTFGDPELSCIAAKCPTLRKLCIKNCPISDLGIENLANGCPGLTKVKIKKCRGVMGGCADWLRTVRPMLAVNADTVEPEPRREASNDDAVEGGLLENGIEFPHLSSQIMAPSIASSSGRSRSGYFKSRVGLFSGMSLVACTSRQRGRS</sequence>
<dbReference type="InterPro" id="IPR001611">
    <property type="entry name" value="Leu-rich_rpt"/>
</dbReference>
<dbReference type="GO" id="GO:0005737">
    <property type="term" value="C:cytoplasm"/>
    <property type="evidence" value="ECO:0007669"/>
    <property type="project" value="UniProtKB-ARBA"/>
</dbReference>
<organism evidence="3">
    <name type="scientific">Noccaea caerulescens</name>
    <name type="common">Alpine penny-cress</name>
    <name type="synonym">Thlaspi caerulescens</name>
    <dbReference type="NCBI Taxonomy" id="107243"/>
    <lineage>
        <taxon>Eukaryota</taxon>
        <taxon>Viridiplantae</taxon>
        <taxon>Streptophyta</taxon>
        <taxon>Embryophyta</taxon>
        <taxon>Tracheophyta</taxon>
        <taxon>Spermatophyta</taxon>
        <taxon>Magnoliopsida</taxon>
        <taxon>eudicotyledons</taxon>
        <taxon>Gunneridae</taxon>
        <taxon>Pentapetalae</taxon>
        <taxon>rosids</taxon>
        <taxon>malvids</taxon>
        <taxon>Brassicales</taxon>
        <taxon>Brassicaceae</taxon>
        <taxon>Coluteocarpeae</taxon>
        <taxon>Noccaea</taxon>
    </lineage>
</organism>
<dbReference type="InterPro" id="IPR001810">
    <property type="entry name" value="F-box_dom"/>
</dbReference>
<evidence type="ECO:0000259" key="2">
    <source>
        <dbReference type="Pfam" id="PF25372"/>
    </source>
</evidence>
<proteinExistence type="predicted"/>
<dbReference type="EMBL" id="GEVI01028340">
    <property type="protein sequence ID" value="JAU03980.1"/>
    <property type="molecule type" value="Transcribed_RNA"/>
</dbReference>
<accession>A0A1J3CI35</accession>
<dbReference type="InterPro" id="IPR006553">
    <property type="entry name" value="Leu-rich_rpt_Cys-con_subtyp"/>
</dbReference>
<evidence type="ECO:0000259" key="1">
    <source>
        <dbReference type="Pfam" id="PF12937"/>
    </source>
</evidence>
<dbReference type="FunFam" id="3.80.10.10:FF:000449">
    <property type="entry name" value="F-box protein SKIP2"/>
    <property type="match status" value="1"/>
</dbReference>
<dbReference type="SMART" id="SM00367">
    <property type="entry name" value="LRR_CC"/>
    <property type="match status" value="7"/>
</dbReference>
<dbReference type="Pfam" id="PF13516">
    <property type="entry name" value="LRR_6"/>
    <property type="match status" value="1"/>
</dbReference>
<protein>
    <submittedName>
        <fullName evidence="3">F-box protein</fullName>
    </submittedName>
</protein>
<dbReference type="FunFam" id="1.20.1280.50:FF:000005">
    <property type="entry name" value="F-box/LRR-repeat protein 3 isoform X1"/>
    <property type="match status" value="1"/>
</dbReference>
<dbReference type="Gene3D" id="3.80.10.10">
    <property type="entry name" value="Ribonuclease Inhibitor"/>
    <property type="match status" value="1"/>
</dbReference>
<dbReference type="PANTHER" id="PTHR13318">
    <property type="entry name" value="PARTNER OF PAIRED, ISOFORM B-RELATED"/>
    <property type="match status" value="1"/>
</dbReference>
<feature type="domain" description="F-box/LRR-repeat protein 15-like leucin rich repeat" evidence="2">
    <location>
        <begin position="281"/>
        <end position="428"/>
    </location>
</feature>
<dbReference type="Gene3D" id="1.20.1280.50">
    <property type="match status" value="1"/>
</dbReference>
<dbReference type="InterPro" id="IPR032675">
    <property type="entry name" value="LRR_dom_sf"/>
</dbReference>
<gene>
    <name evidence="3" type="ORF">GA_TR3965_c0_g1_i1_g.14002</name>
</gene>
<dbReference type="AlphaFoldDB" id="A0A1J3CI35"/>
<dbReference type="SUPFAM" id="SSF52047">
    <property type="entry name" value="RNI-like"/>
    <property type="match status" value="1"/>
</dbReference>
<feature type="domain" description="F-box" evidence="1">
    <location>
        <begin position="45"/>
        <end position="72"/>
    </location>
</feature>
<dbReference type="Pfam" id="PF12937">
    <property type="entry name" value="F-box-like"/>
    <property type="match status" value="1"/>
</dbReference>
<evidence type="ECO:0000313" key="3">
    <source>
        <dbReference type="EMBL" id="JAU03980.1"/>
    </source>
</evidence>
<dbReference type="GO" id="GO:0031146">
    <property type="term" value="P:SCF-dependent proteasomal ubiquitin-dependent protein catabolic process"/>
    <property type="evidence" value="ECO:0007669"/>
    <property type="project" value="TreeGrafter"/>
</dbReference>
<dbReference type="Pfam" id="PF25372">
    <property type="entry name" value="DUF7885"/>
    <property type="match status" value="1"/>
</dbReference>
<dbReference type="PANTHER" id="PTHR13318:SF92">
    <property type="entry name" value="F-BOX_LRR-REPEAT PROTEIN 8-RELATED"/>
    <property type="match status" value="1"/>
</dbReference>